<dbReference type="GO" id="GO:0061630">
    <property type="term" value="F:ubiquitin protein ligase activity"/>
    <property type="evidence" value="ECO:0007669"/>
    <property type="project" value="UniProtKB-EC"/>
</dbReference>
<evidence type="ECO:0000256" key="3">
    <source>
        <dbReference type="ARBA" id="ARBA00004906"/>
    </source>
</evidence>
<dbReference type="PANTHER" id="PTHR23350:SF0">
    <property type="entry name" value="PEROXISOME BIOGENESIS FACTOR 10"/>
    <property type="match status" value="1"/>
</dbReference>
<evidence type="ECO:0000256" key="8">
    <source>
        <dbReference type="ARBA" id="ARBA00022692"/>
    </source>
</evidence>
<keyword evidence="16" id="KW-0576">Peroxisome</keyword>
<evidence type="ECO:0000313" key="19">
    <source>
        <dbReference type="Proteomes" id="UP000467700"/>
    </source>
</evidence>
<evidence type="ECO:0000256" key="5">
    <source>
        <dbReference type="ARBA" id="ARBA00012483"/>
    </source>
</evidence>
<evidence type="ECO:0000256" key="1">
    <source>
        <dbReference type="ARBA" id="ARBA00000900"/>
    </source>
</evidence>
<evidence type="ECO:0000256" key="4">
    <source>
        <dbReference type="ARBA" id="ARBA00008704"/>
    </source>
</evidence>
<dbReference type="InterPro" id="IPR006845">
    <property type="entry name" value="Pex_N"/>
</dbReference>
<dbReference type="GO" id="GO:0008270">
    <property type="term" value="F:zinc ion binding"/>
    <property type="evidence" value="ECO:0007669"/>
    <property type="project" value="UniProtKB-KW"/>
</dbReference>
<keyword evidence="6" id="KW-0813">Transport</keyword>
<comment type="subcellular location">
    <subcellularLocation>
        <location evidence="2">Peroxisome membrane</location>
        <topology evidence="2">Multi-pass membrane protein</topology>
    </subcellularLocation>
</comment>
<evidence type="ECO:0000259" key="17">
    <source>
        <dbReference type="Pfam" id="PF04757"/>
    </source>
</evidence>
<keyword evidence="14" id="KW-1133">Transmembrane helix</keyword>
<comment type="similarity">
    <text evidence="4">Belongs to the pex2/pex10/pex12 family.</text>
</comment>
<evidence type="ECO:0000256" key="13">
    <source>
        <dbReference type="ARBA" id="ARBA00022927"/>
    </source>
</evidence>
<dbReference type="GO" id="GO:0005778">
    <property type="term" value="C:peroxisomal membrane"/>
    <property type="evidence" value="ECO:0007669"/>
    <property type="project" value="UniProtKB-SubCell"/>
</dbReference>
<dbReference type="Proteomes" id="UP000467700">
    <property type="component" value="Unassembled WGS sequence"/>
</dbReference>
<comment type="catalytic activity">
    <reaction evidence="1">
        <text>S-ubiquitinyl-[E2 ubiquitin-conjugating enzyme]-L-cysteine + [acceptor protein]-L-lysine = [E2 ubiquitin-conjugating enzyme]-L-cysteine + N(6)-ubiquitinyl-[acceptor protein]-L-lysine.</text>
        <dbReference type="EC" id="2.3.2.27"/>
    </reaction>
</comment>
<evidence type="ECO:0000256" key="9">
    <source>
        <dbReference type="ARBA" id="ARBA00022723"/>
    </source>
</evidence>
<evidence type="ECO:0000256" key="14">
    <source>
        <dbReference type="ARBA" id="ARBA00022989"/>
    </source>
</evidence>
<evidence type="ECO:0000256" key="15">
    <source>
        <dbReference type="ARBA" id="ARBA00023136"/>
    </source>
</evidence>
<keyword evidence="7" id="KW-0808">Transferase</keyword>
<comment type="caution">
    <text evidence="18">The sequence shown here is derived from an EMBL/GenBank/DDBJ whole genome shotgun (WGS) entry which is preliminary data.</text>
</comment>
<keyword evidence="13" id="KW-0653">Protein transport</keyword>
<evidence type="ECO:0000256" key="11">
    <source>
        <dbReference type="ARBA" id="ARBA00022786"/>
    </source>
</evidence>
<evidence type="ECO:0000256" key="6">
    <source>
        <dbReference type="ARBA" id="ARBA00022448"/>
    </source>
</evidence>
<comment type="pathway">
    <text evidence="3">Protein modification; protein ubiquitination.</text>
</comment>
<dbReference type="PANTHER" id="PTHR23350">
    <property type="entry name" value="PEROXISOME ASSEMBLY PROTEIN 10"/>
    <property type="match status" value="1"/>
</dbReference>
<proteinExistence type="inferred from homology"/>
<reference evidence="18 19" key="1">
    <citation type="submission" date="2020-01" db="EMBL/GenBank/DDBJ databases">
        <authorList>
            <person name="Gupta K D."/>
        </authorList>
    </citation>
    <scope>NUCLEOTIDE SEQUENCE [LARGE SCALE GENOMIC DNA]</scope>
</reference>
<evidence type="ECO:0000256" key="12">
    <source>
        <dbReference type="ARBA" id="ARBA00022833"/>
    </source>
</evidence>
<keyword evidence="12" id="KW-0862">Zinc</keyword>
<keyword evidence="19" id="KW-1185">Reference proteome</keyword>
<organism evidence="18 19">
    <name type="scientific">Cyclocybe aegerita</name>
    <name type="common">Black poplar mushroom</name>
    <name type="synonym">Agrocybe aegerita</name>
    <dbReference type="NCBI Taxonomy" id="1973307"/>
    <lineage>
        <taxon>Eukaryota</taxon>
        <taxon>Fungi</taxon>
        <taxon>Dikarya</taxon>
        <taxon>Basidiomycota</taxon>
        <taxon>Agaricomycotina</taxon>
        <taxon>Agaricomycetes</taxon>
        <taxon>Agaricomycetidae</taxon>
        <taxon>Agaricales</taxon>
        <taxon>Agaricineae</taxon>
        <taxon>Bolbitiaceae</taxon>
        <taxon>Cyclocybe</taxon>
    </lineage>
</organism>
<keyword evidence="8" id="KW-0812">Transmembrane</keyword>
<evidence type="ECO:0000256" key="10">
    <source>
        <dbReference type="ARBA" id="ARBA00022771"/>
    </source>
</evidence>
<dbReference type="AlphaFoldDB" id="A0A8S0XEM8"/>
<keyword evidence="9" id="KW-0479">Metal-binding</keyword>
<protein>
    <recommendedName>
        <fullName evidence="5">RING-type E3 ubiquitin transferase</fullName>
        <ecNumber evidence="5">2.3.2.27</ecNumber>
    </recommendedName>
</protein>
<feature type="domain" description="Pex N-terminal" evidence="17">
    <location>
        <begin position="28"/>
        <end position="210"/>
    </location>
</feature>
<dbReference type="EC" id="2.3.2.27" evidence="5"/>
<keyword evidence="11" id="KW-0833">Ubl conjugation pathway</keyword>
<keyword evidence="15" id="KW-0472">Membrane</keyword>
<evidence type="ECO:0000256" key="2">
    <source>
        <dbReference type="ARBA" id="ARBA00004585"/>
    </source>
</evidence>
<evidence type="ECO:0000256" key="16">
    <source>
        <dbReference type="ARBA" id="ARBA00023140"/>
    </source>
</evidence>
<dbReference type="OrthoDB" id="6270329at2759"/>
<gene>
    <name evidence="18" type="ORF">AAE3_LOCUS1900</name>
</gene>
<evidence type="ECO:0000256" key="7">
    <source>
        <dbReference type="ARBA" id="ARBA00022679"/>
    </source>
</evidence>
<name>A0A8S0XEM8_CYCAE</name>
<dbReference type="InterPro" id="IPR025654">
    <property type="entry name" value="PEX2/10"/>
</dbReference>
<evidence type="ECO:0000313" key="18">
    <source>
        <dbReference type="EMBL" id="CAA7260009.1"/>
    </source>
</evidence>
<dbReference type="Pfam" id="PF04757">
    <property type="entry name" value="Pex2_Pex12"/>
    <property type="match status" value="1"/>
</dbReference>
<keyword evidence="10" id="KW-0863">Zinc-finger</keyword>
<dbReference type="GO" id="GO:0016562">
    <property type="term" value="P:protein import into peroxisome matrix, receptor recycling"/>
    <property type="evidence" value="ECO:0007669"/>
    <property type="project" value="UniProtKB-ARBA"/>
</dbReference>
<dbReference type="EMBL" id="CACVBS010000028">
    <property type="protein sequence ID" value="CAA7260009.1"/>
    <property type="molecule type" value="Genomic_DNA"/>
</dbReference>
<dbReference type="GO" id="GO:0016567">
    <property type="term" value="P:protein ubiquitination"/>
    <property type="evidence" value="ECO:0007669"/>
    <property type="project" value="UniProtKB-ARBA"/>
</dbReference>
<sequence>MSVSTSSTLVFPRARQAQIIRANQRDLYHVSSLKDQAESVLRAWLGTRWLMRWDRELDLVVKLLYYGLTTGRATQTLGEEYTDTWQYSSWARSAPPSATSRAILIFMSFAPPYLLGRWGQSATLNHRHPEVAKWFRRLPTALSIVTEVNLAVFYLRGTYYDLVKRLMGIQHLSSVPEDPHTRPPSYSLLGIMIAVRLLHRLHVFLREYQSESSATNIYFAGQ</sequence>
<accession>A0A8S0XEM8</accession>